<name>A0AAJ6QQ25_9ACAR</name>
<evidence type="ECO:0000256" key="7">
    <source>
        <dbReference type="SAM" id="Phobius"/>
    </source>
</evidence>
<dbReference type="GeneID" id="100902921"/>
<feature type="transmembrane region" description="Helical" evidence="7">
    <location>
        <begin position="157"/>
        <end position="175"/>
    </location>
</feature>
<dbReference type="AlphaFoldDB" id="A0AAJ6QQ25"/>
<keyword evidence="6 7" id="KW-0472">Membrane</keyword>
<evidence type="ECO:0000256" key="5">
    <source>
        <dbReference type="ARBA" id="ARBA00022989"/>
    </source>
</evidence>
<feature type="transmembrane region" description="Helical" evidence="7">
    <location>
        <begin position="314"/>
        <end position="331"/>
    </location>
</feature>
<dbReference type="GO" id="GO:0015165">
    <property type="term" value="F:pyrimidine nucleotide-sugar transmembrane transporter activity"/>
    <property type="evidence" value="ECO:0007669"/>
    <property type="project" value="InterPro"/>
</dbReference>
<keyword evidence="3" id="KW-0762">Sugar transport</keyword>
<dbReference type="KEGG" id="goe:100902921"/>
<dbReference type="InterPro" id="IPR007271">
    <property type="entry name" value="Nuc_sug_transpt"/>
</dbReference>
<protein>
    <submittedName>
        <fullName evidence="9">UDP-galactose/UDP-N-acetylglucosamine transporter srf-3</fullName>
    </submittedName>
</protein>
<feature type="transmembrane region" description="Helical" evidence="7">
    <location>
        <begin position="106"/>
        <end position="126"/>
    </location>
</feature>
<proteinExistence type="inferred from homology"/>
<dbReference type="RefSeq" id="XP_003739960.1">
    <property type="nucleotide sequence ID" value="XM_003739912.1"/>
</dbReference>
<dbReference type="PANTHER" id="PTHR10231">
    <property type="entry name" value="NUCLEOTIDE-SUGAR TRANSMEMBRANE TRANSPORTER"/>
    <property type="match status" value="1"/>
</dbReference>
<evidence type="ECO:0000256" key="2">
    <source>
        <dbReference type="ARBA" id="ARBA00009976"/>
    </source>
</evidence>
<sequence length="347" mass="38301">MISSGFGIESKDSVEAINSIDSDQEPLSREVPLLSATSVILCILLIATDVGRTCVSYSMRHFNDGVYPVDTTIVVTVNELFKATLVIGLHLFFDGDNPFKHLDARIALPCLLYAFTNNLFFLALHYITPATWLVLCQMRVVILLLIYRIFLKQRITATQYIGGLTLIAGVGLAQIDVGADFSTILGPVLGVAVLNSLFSATAGVFTEVVLKRGGDAGMWRNQTHLYCGSALISLLPALVSRFVFERKAFDYRKTPEVLTALVLLTVVLTAFNGICVSFVMKKLDNIVRFQVSAVTYIVTAGFNKFLFPKHFNPSSWYVMSIAVILFSVFLIEHKRNTPSQNSPKRVG</sequence>
<accession>A0AAJ6QQ25</accession>
<keyword evidence="8" id="KW-1185">Reference proteome</keyword>
<evidence type="ECO:0000256" key="6">
    <source>
        <dbReference type="ARBA" id="ARBA00023136"/>
    </source>
</evidence>
<evidence type="ECO:0000256" key="3">
    <source>
        <dbReference type="ARBA" id="ARBA00022597"/>
    </source>
</evidence>
<dbReference type="Pfam" id="PF04142">
    <property type="entry name" value="Nuc_sug_transp"/>
    <property type="match status" value="1"/>
</dbReference>
<evidence type="ECO:0000256" key="4">
    <source>
        <dbReference type="ARBA" id="ARBA00022692"/>
    </source>
</evidence>
<evidence type="ECO:0000256" key="1">
    <source>
        <dbReference type="ARBA" id="ARBA00004141"/>
    </source>
</evidence>
<evidence type="ECO:0000313" key="8">
    <source>
        <dbReference type="Proteomes" id="UP000694867"/>
    </source>
</evidence>
<keyword evidence="5 7" id="KW-1133">Transmembrane helix</keyword>
<comment type="subcellular location">
    <subcellularLocation>
        <location evidence="1">Membrane</location>
        <topology evidence="1">Multi-pass membrane protein</topology>
    </subcellularLocation>
</comment>
<keyword evidence="3" id="KW-0813">Transport</keyword>
<feature type="transmembrane region" description="Helical" evidence="7">
    <location>
        <begin position="286"/>
        <end position="302"/>
    </location>
</feature>
<feature type="transmembrane region" description="Helical" evidence="7">
    <location>
        <begin position="181"/>
        <end position="205"/>
    </location>
</feature>
<dbReference type="GO" id="GO:0000139">
    <property type="term" value="C:Golgi membrane"/>
    <property type="evidence" value="ECO:0007669"/>
    <property type="project" value="InterPro"/>
</dbReference>
<reference evidence="9" key="1">
    <citation type="submission" date="2025-08" db="UniProtKB">
        <authorList>
            <consortium name="RefSeq"/>
        </authorList>
    </citation>
    <scope>IDENTIFICATION</scope>
</reference>
<dbReference type="Proteomes" id="UP000694867">
    <property type="component" value="Unplaced"/>
</dbReference>
<feature type="transmembrane region" description="Helical" evidence="7">
    <location>
        <begin position="256"/>
        <end position="279"/>
    </location>
</feature>
<organism evidence="8 9">
    <name type="scientific">Galendromus occidentalis</name>
    <name type="common">western predatory mite</name>
    <dbReference type="NCBI Taxonomy" id="34638"/>
    <lineage>
        <taxon>Eukaryota</taxon>
        <taxon>Metazoa</taxon>
        <taxon>Ecdysozoa</taxon>
        <taxon>Arthropoda</taxon>
        <taxon>Chelicerata</taxon>
        <taxon>Arachnida</taxon>
        <taxon>Acari</taxon>
        <taxon>Parasitiformes</taxon>
        <taxon>Mesostigmata</taxon>
        <taxon>Gamasina</taxon>
        <taxon>Phytoseioidea</taxon>
        <taxon>Phytoseiidae</taxon>
        <taxon>Typhlodrominae</taxon>
        <taxon>Galendromus</taxon>
    </lineage>
</organism>
<gene>
    <name evidence="9" type="primary">LOC100902921</name>
</gene>
<dbReference type="InterPro" id="IPR037185">
    <property type="entry name" value="EmrE-like"/>
</dbReference>
<comment type="similarity">
    <text evidence="2">Belongs to the nucleotide-sugar transporter family. SLC35A subfamily.</text>
</comment>
<keyword evidence="4 7" id="KW-0812">Transmembrane</keyword>
<evidence type="ECO:0000313" key="9">
    <source>
        <dbReference type="RefSeq" id="XP_003739960.1"/>
    </source>
</evidence>
<feature type="transmembrane region" description="Helical" evidence="7">
    <location>
        <begin position="132"/>
        <end position="150"/>
    </location>
</feature>
<dbReference type="SUPFAM" id="SSF103481">
    <property type="entry name" value="Multidrug resistance efflux transporter EmrE"/>
    <property type="match status" value="1"/>
</dbReference>
<feature type="transmembrane region" description="Helical" evidence="7">
    <location>
        <begin position="225"/>
        <end position="244"/>
    </location>
</feature>